<evidence type="ECO:0000256" key="5">
    <source>
        <dbReference type="ARBA" id="ARBA00022617"/>
    </source>
</evidence>
<dbReference type="SUPFAM" id="SSF81343">
    <property type="entry name" value="Fumarate reductase respiratory complex transmembrane subunits"/>
    <property type="match status" value="1"/>
</dbReference>
<evidence type="ECO:0000256" key="12">
    <source>
        <dbReference type="PIRSR" id="PIRSR000178-1"/>
    </source>
</evidence>
<evidence type="ECO:0000256" key="6">
    <source>
        <dbReference type="ARBA" id="ARBA00022692"/>
    </source>
</evidence>
<evidence type="ECO:0000256" key="8">
    <source>
        <dbReference type="ARBA" id="ARBA00022989"/>
    </source>
</evidence>
<accession>A4BDM4</accession>
<evidence type="ECO:0000256" key="3">
    <source>
        <dbReference type="ARBA" id="ARBA00007244"/>
    </source>
</evidence>
<keyword evidence="5 12" id="KW-0349">Heme</keyword>
<evidence type="ECO:0000313" key="15">
    <source>
        <dbReference type="Proteomes" id="UP000005953"/>
    </source>
</evidence>
<dbReference type="PANTHER" id="PTHR10978">
    <property type="entry name" value="SUCCINATE DEHYDROGENASE CYTOCHROME B560 SUBUNIT"/>
    <property type="match status" value="1"/>
</dbReference>
<feature type="transmembrane region" description="Helical" evidence="13">
    <location>
        <begin position="21"/>
        <end position="44"/>
    </location>
</feature>
<dbReference type="RefSeq" id="WP_008043317.1">
    <property type="nucleotide sequence ID" value="NZ_CH724150.1"/>
</dbReference>
<evidence type="ECO:0000256" key="10">
    <source>
        <dbReference type="ARBA" id="ARBA00023136"/>
    </source>
</evidence>
<evidence type="ECO:0000256" key="2">
    <source>
        <dbReference type="ARBA" id="ARBA00004141"/>
    </source>
</evidence>
<comment type="subcellular location">
    <subcellularLocation>
        <location evidence="2">Membrane</location>
        <topology evidence="2">Multi-pass membrane protein</topology>
    </subcellularLocation>
</comment>
<feature type="transmembrane region" description="Helical" evidence="13">
    <location>
        <begin position="103"/>
        <end position="123"/>
    </location>
</feature>
<dbReference type="InterPro" id="IPR018495">
    <property type="entry name" value="Succ_DH_cyt_bsu_CS"/>
</dbReference>
<keyword evidence="15" id="KW-1185">Reference proteome</keyword>
<gene>
    <name evidence="14" type="ORF">MED297_15779</name>
</gene>
<protein>
    <recommendedName>
        <fullName evidence="4">Succinate dehydrogenase cytochrome b556 subunit</fullName>
    </recommendedName>
</protein>
<proteinExistence type="inferred from homology"/>
<dbReference type="CDD" id="cd03499">
    <property type="entry name" value="SQR_TypeC_SdhC"/>
    <property type="match status" value="1"/>
</dbReference>
<keyword evidence="7 12" id="KW-0479">Metal-binding</keyword>
<comment type="subunit">
    <text evidence="11">Part of an enzyme complex containing four subunits: a flavoprotein, an iron-sulfur protein, plus two membrane-anchoring proteins, SdhC and SdhD. The complex can form homotrimers.</text>
</comment>
<dbReference type="Gene3D" id="1.20.1300.10">
    <property type="entry name" value="Fumarate reductase/succinate dehydrogenase, transmembrane subunit"/>
    <property type="match status" value="1"/>
</dbReference>
<evidence type="ECO:0000256" key="11">
    <source>
        <dbReference type="ARBA" id="ARBA00025912"/>
    </source>
</evidence>
<keyword evidence="8 13" id="KW-1133">Transmembrane helix</keyword>
<evidence type="ECO:0000256" key="4">
    <source>
        <dbReference type="ARBA" id="ARBA00020076"/>
    </source>
</evidence>
<feature type="transmembrane region" description="Helical" evidence="13">
    <location>
        <begin position="64"/>
        <end position="82"/>
    </location>
</feature>
<dbReference type="GO" id="GO:0005886">
    <property type="term" value="C:plasma membrane"/>
    <property type="evidence" value="ECO:0007669"/>
    <property type="project" value="TreeGrafter"/>
</dbReference>
<name>A4BDM4_9GAMM</name>
<evidence type="ECO:0000256" key="9">
    <source>
        <dbReference type="ARBA" id="ARBA00023004"/>
    </source>
</evidence>
<sequence>MKNNRPVNLDLTTIRMPVTAIASITHRVTGVGLFVAVGFLLWALSTSLESAEGFRQVQGVMSHWFAKFITWGIVSFVVYHLIAGIKHLFMDAGYFETKETGPVASKVVLVLSAIGIVLVGVWVW</sequence>
<evidence type="ECO:0000256" key="13">
    <source>
        <dbReference type="SAM" id="Phobius"/>
    </source>
</evidence>
<dbReference type="GO" id="GO:0046872">
    <property type="term" value="F:metal ion binding"/>
    <property type="evidence" value="ECO:0007669"/>
    <property type="project" value="UniProtKB-KW"/>
</dbReference>
<dbReference type="STRING" id="314283.MED297_15779"/>
<dbReference type="InterPro" id="IPR000701">
    <property type="entry name" value="SuccDH_FuR_B_TM-su"/>
</dbReference>
<evidence type="ECO:0000313" key="14">
    <source>
        <dbReference type="EMBL" id="EAR09633.1"/>
    </source>
</evidence>
<keyword evidence="6 13" id="KW-0812">Transmembrane</keyword>
<dbReference type="Proteomes" id="UP000005953">
    <property type="component" value="Unassembled WGS sequence"/>
</dbReference>
<keyword evidence="9 12" id="KW-0408">Iron</keyword>
<evidence type="ECO:0000256" key="7">
    <source>
        <dbReference type="ARBA" id="ARBA00022723"/>
    </source>
</evidence>
<organism evidence="14 15">
    <name type="scientific">Reinekea blandensis MED297</name>
    <dbReference type="NCBI Taxonomy" id="314283"/>
    <lineage>
        <taxon>Bacteria</taxon>
        <taxon>Pseudomonadati</taxon>
        <taxon>Pseudomonadota</taxon>
        <taxon>Gammaproteobacteria</taxon>
        <taxon>Oceanospirillales</taxon>
        <taxon>Saccharospirillaceae</taxon>
        <taxon>Reinekea</taxon>
    </lineage>
</organism>
<dbReference type="NCBIfam" id="TIGR02970">
    <property type="entry name" value="succ_dehyd_cytB"/>
    <property type="match status" value="1"/>
</dbReference>
<keyword evidence="10 13" id="KW-0472">Membrane</keyword>
<dbReference type="OrthoDB" id="9799441at2"/>
<comment type="similarity">
    <text evidence="3">Belongs to the cytochrome b560 family.</text>
</comment>
<comment type="caution">
    <text evidence="14">The sequence shown here is derived from an EMBL/GenBank/DDBJ whole genome shotgun (WGS) entry which is preliminary data.</text>
</comment>
<dbReference type="EMBL" id="AAOE01000008">
    <property type="protein sequence ID" value="EAR09633.1"/>
    <property type="molecule type" value="Genomic_DNA"/>
</dbReference>
<dbReference type="InterPro" id="IPR034804">
    <property type="entry name" value="SQR/QFR_C/D"/>
</dbReference>
<dbReference type="Pfam" id="PF01127">
    <property type="entry name" value="Sdh_cyt"/>
    <property type="match status" value="1"/>
</dbReference>
<dbReference type="PROSITE" id="PS01000">
    <property type="entry name" value="SDH_CYT_1"/>
    <property type="match status" value="1"/>
</dbReference>
<comment type="function">
    <text evidence="1">Membrane-anchoring subunit of succinate dehydrogenase (SDH).</text>
</comment>
<dbReference type="GO" id="GO:0006099">
    <property type="term" value="P:tricarboxylic acid cycle"/>
    <property type="evidence" value="ECO:0007669"/>
    <property type="project" value="InterPro"/>
</dbReference>
<feature type="binding site" description="axial binding residue" evidence="12">
    <location>
        <position position="80"/>
    </location>
    <ligand>
        <name>heme</name>
        <dbReference type="ChEBI" id="CHEBI:30413"/>
        <note>ligand shared with second transmembrane subunit</note>
    </ligand>
    <ligandPart>
        <name>Fe</name>
        <dbReference type="ChEBI" id="CHEBI:18248"/>
    </ligandPart>
</feature>
<reference evidence="14 15" key="1">
    <citation type="submission" date="2006-02" db="EMBL/GenBank/DDBJ databases">
        <authorList>
            <person name="Pinhassi J."/>
            <person name="Pedros-Alio C."/>
            <person name="Ferriera S."/>
            <person name="Johnson J."/>
            <person name="Kravitz S."/>
            <person name="Halpern A."/>
            <person name="Remington K."/>
            <person name="Beeson K."/>
            <person name="Tran B."/>
            <person name="Rogers Y.-H."/>
            <person name="Friedman R."/>
            <person name="Venter J.C."/>
        </authorList>
    </citation>
    <scope>NUCLEOTIDE SEQUENCE [LARGE SCALE GENOMIC DNA]</scope>
    <source>
        <strain evidence="14 15">MED297</strain>
    </source>
</reference>
<evidence type="ECO:0000256" key="1">
    <source>
        <dbReference type="ARBA" id="ARBA00004050"/>
    </source>
</evidence>
<dbReference type="InterPro" id="IPR014314">
    <property type="entry name" value="Succ_DH_cytb556"/>
</dbReference>
<dbReference type="PANTHER" id="PTHR10978:SF5">
    <property type="entry name" value="SUCCINATE DEHYDROGENASE CYTOCHROME B560 SUBUNIT, MITOCHONDRIAL"/>
    <property type="match status" value="1"/>
</dbReference>
<comment type="cofactor">
    <cofactor evidence="12">
        <name>heme</name>
        <dbReference type="ChEBI" id="CHEBI:30413"/>
    </cofactor>
    <text evidence="12">The heme is bound between the two transmembrane subunits.</text>
</comment>
<dbReference type="HOGENOM" id="CLU_094691_2_1_6"/>
<dbReference type="GO" id="GO:0009055">
    <property type="term" value="F:electron transfer activity"/>
    <property type="evidence" value="ECO:0007669"/>
    <property type="project" value="InterPro"/>
</dbReference>
<dbReference type="AlphaFoldDB" id="A4BDM4"/>
<dbReference type="PIRSF" id="PIRSF000178">
    <property type="entry name" value="SDH_cyt_b560"/>
    <property type="match status" value="1"/>
</dbReference>